<gene>
    <name evidence="1" type="ORF">cyc_08078</name>
</gene>
<dbReference type="GO" id="GO:0016301">
    <property type="term" value="F:kinase activity"/>
    <property type="evidence" value="ECO:0007669"/>
    <property type="project" value="UniProtKB-KW"/>
</dbReference>
<dbReference type="VEuPathDB" id="ToxoDB:cyc_08078"/>
<evidence type="ECO:0000313" key="2">
    <source>
        <dbReference type="Proteomes" id="UP000095192"/>
    </source>
</evidence>
<dbReference type="EMBL" id="JROU02001396">
    <property type="protein sequence ID" value="OEH76615.1"/>
    <property type="molecule type" value="Genomic_DNA"/>
</dbReference>
<dbReference type="InParanoid" id="A0A1D3CZI5"/>
<keyword evidence="1" id="KW-0418">Kinase</keyword>
<evidence type="ECO:0000313" key="1">
    <source>
        <dbReference type="EMBL" id="OEH76615.1"/>
    </source>
</evidence>
<keyword evidence="1" id="KW-0808">Transferase</keyword>
<dbReference type="AlphaFoldDB" id="A0A1D3CZI5"/>
<accession>A0A1D3CZI5</accession>
<protein>
    <submittedName>
        <fullName evidence="1">Pantothenate kinase related protein</fullName>
    </submittedName>
</protein>
<keyword evidence="2" id="KW-1185">Reference proteome</keyword>
<proteinExistence type="predicted"/>
<reference evidence="1 2" key="1">
    <citation type="journal article" date="2016" name="BMC Genomics">
        <title>Comparative genomics reveals Cyclospora cayetanensis possesses coccidia-like metabolism and invasion components but unique surface antigens.</title>
        <authorList>
            <person name="Liu S."/>
            <person name="Wang L."/>
            <person name="Zheng H."/>
            <person name="Xu Z."/>
            <person name="Roellig D.M."/>
            <person name="Li N."/>
            <person name="Frace M.A."/>
            <person name="Tang K."/>
            <person name="Arrowood M.J."/>
            <person name="Moss D.M."/>
            <person name="Zhang L."/>
            <person name="Feng Y."/>
            <person name="Xiao L."/>
        </authorList>
    </citation>
    <scope>NUCLEOTIDE SEQUENCE [LARGE SCALE GENOMIC DNA]</scope>
    <source>
        <strain evidence="1 2">CHN_HEN01</strain>
    </source>
</reference>
<name>A0A1D3CZI5_9EIME</name>
<organism evidence="1 2">
    <name type="scientific">Cyclospora cayetanensis</name>
    <dbReference type="NCBI Taxonomy" id="88456"/>
    <lineage>
        <taxon>Eukaryota</taxon>
        <taxon>Sar</taxon>
        <taxon>Alveolata</taxon>
        <taxon>Apicomplexa</taxon>
        <taxon>Conoidasida</taxon>
        <taxon>Coccidia</taxon>
        <taxon>Eucoccidiorida</taxon>
        <taxon>Eimeriorina</taxon>
        <taxon>Eimeriidae</taxon>
        <taxon>Cyclospora</taxon>
    </lineage>
</organism>
<sequence length="286" mass="30497">MGNAVGVDATANCLRVVFFCAPPSSSSPAATSAPSVADGSSSSCSHGNIPAIIRLLLQGALPAVELKRIKGPNAESVTDLLLLLQKQEVCNGLRGSCLPPDVASCGTADKPPPANTPSSSSSASAFAEADAFYSGIYFWGLLSKDAEEAIKILHIALTGSGAFALKCLLLQLEERHTQLHQQTHACLQLDFSFERESLCLIGALHFLRRLFPSTLFKYIGTGQPLAASDAPKSAFVEGPISAEDSDSLYPYLLLNLKAGVSFHKNIGKNRKQHDWRRNVHGPVQVR</sequence>
<comment type="caution">
    <text evidence="1">The sequence shown here is derived from an EMBL/GenBank/DDBJ whole genome shotgun (WGS) entry which is preliminary data.</text>
</comment>
<dbReference type="Proteomes" id="UP000095192">
    <property type="component" value="Unassembled WGS sequence"/>
</dbReference>